<evidence type="ECO:0000313" key="7">
    <source>
        <dbReference type="Proteomes" id="UP000248806"/>
    </source>
</evidence>
<feature type="signal peptide" evidence="5">
    <location>
        <begin position="1"/>
        <end position="21"/>
    </location>
</feature>
<dbReference type="PANTHER" id="PTHR30061">
    <property type="entry name" value="MALTOSE-BINDING PERIPLASMIC PROTEIN"/>
    <property type="match status" value="1"/>
</dbReference>
<protein>
    <submittedName>
        <fullName evidence="6">Arabinogalactan oligomer/maltooligosaccharide transport system substrate-binding protein</fullName>
    </submittedName>
</protein>
<dbReference type="GO" id="GO:0042956">
    <property type="term" value="P:maltodextrin transmembrane transport"/>
    <property type="evidence" value="ECO:0007669"/>
    <property type="project" value="TreeGrafter"/>
</dbReference>
<name>A0A326UAQ5_THEHA</name>
<sequence>MKTATRLFSSLFLLLSLCVIAACGGSNSGGASSDPNAPKTIVLWHNWQGAYLDAKKAIFDEYHKQHPNVTIKLVQQADLVNKATTAVKQKNGPDMIAWADDALGQLAASRVVIPMDQYISADFLKSTYSAPAAQAVTYNGKVYGVPETVEAVTMMYNKKLLKENDVPKTTDGLLNFAKEYQAKHPGQFGVVWNTTDAYFDAPWFYGFGGYYVKEDGTVGLTSEGSLKATEYLASFRQYMPKQISYDVASSLFTEGKSAIIINGPWSYSDYKKVGIDVGFAKLPTIGATNTPAKPFVGVKSLWVTSNAKDPALCADIMKFYTNTENQVKMSKQSSEIPANSAAAQDTSVKENPAINGYVAQIENGIPLPNTPYMSALWKPVQDAMTAVWSGKQSPADAMKAAQKAAESGVQNIKG</sequence>
<dbReference type="GO" id="GO:0015144">
    <property type="term" value="F:carbohydrate transmembrane transporter activity"/>
    <property type="evidence" value="ECO:0007669"/>
    <property type="project" value="InterPro"/>
</dbReference>
<evidence type="ECO:0000256" key="5">
    <source>
        <dbReference type="SAM" id="SignalP"/>
    </source>
</evidence>
<dbReference type="GO" id="GO:1901982">
    <property type="term" value="F:maltose binding"/>
    <property type="evidence" value="ECO:0007669"/>
    <property type="project" value="TreeGrafter"/>
</dbReference>
<evidence type="ECO:0000256" key="4">
    <source>
        <dbReference type="ARBA" id="ARBA00022729"/>
    </source>
</evidence>
<dbReference type="InterPro" id="IPR006059">
    <property type="entry name" value="SBP"/>
</dbReference>
<evidence type="ECO:0000256" key="1">
    <source>
        <dbReference type="ARBA" id="ARBA00008520"/>
    </source>
</evidence>
<dbReference type="Gene3D" id="3.40.190.10">
    <property type="entry name" value="Periplasmic binding protein-like II"/>
    <property type="match status" value="2"/>
</dbReference>
<evidence type="ECO:0000256" key="3">
    <source>
        <dbReference type="ARBA" id="ARBA00022597"/>
    </source>
</evidence>
<keyword evidence="2" id="KW-0813">Transport</keyword>
<dbReference type="AlphaFoldDB" id="A0A326UAQ5"/>
<dbReference type="InterPro" id="IPR006060">
    <property type="entry name" value="Maltose/Cyclodextrin-bd"/>
</dbReference>
<dbReference type="Proteomes" id="UP000248806">
    <property type="component" value="Unassembled WGS sequence"/>
</dbReference>
<keyword evidence="7" id="KW-1185">Reference proteome</keyword>
<dbReference type="PROSITE" id="PS51257">
    <property type="entry name" value="PROKAR_LIPOPROTEIN"/>
    <property type="match status" value="1"/>
</dbReference>
<gene>
    <name evidence="6" type="ORF">EI42_01840</name>
</gene>
<proteinExistence type="inferred from homology"/>
<dbReference type="OrthoDB" id="9766758at2"/>
<dbReference type="SUPFAM" id="SSF53850">
    <property type="entry name" value="Periplasmic binding protein-like II"/>
    <property type="match status" value="1"/>
</dbReference>
<dbReference type="GO" id="GO:0055052">
    <property type="term" value="C:ATP-binding cassette (ABC) transporter complex, substrate-binding subunit-containing"/>
    <property type="evidence" value="ECO:0007669"/>
    <property type="project" value="TreeGrafter"/>
</dbReference>
<dbReference type="Pfam" id="PF13416">
    <property type="entry name" value="SBP_bac_8"/>
    <property type="match status" value="1"/>
</dbReference>
<dbReference type="EMBL" id="QKUF01000004">
    <property type="protein sequence ID" value="PZW32748.1"/>
    <property type="molecule type" value="Genomic_DNA"/>
</dbReference>
<reference evidence="6 7" key="1">
    <citation type="submission" date="2018-06" db="EMBL/GenBank/DDBJ databases">
        <title>Genomic Encyclopedia of Archaeal and Bacterial Type Strains, Phase II (KMG-II): from individual species to whole genera.</title>
        <authorList>
            <person name="Goeker M."/>
        </authorList>
    </citation>
    <scope>NUCLEOTIDE SEQUENCE [LARGE SCALE GENOMIC DNA]</scope>
    <source>
        <strain evidence="6 7">ATCC BAA-1881</strain>
    </source>
</reference>
<comment type="caution">
    <text evidence="6">The sequence shown here is derived from an EMBL/GenBank/DDBJ whole genome shotgun (WGS) entry which is preliminary data.</text>
</comment>
<comment type="similarity">
    <text evidence="1">Belongs to the bacterial solute-binding protein 1 family.</text>
</comment>
<feature type="chain" id="PRO_5016367070" evidence="5">
    <location>
        <begin position="22"/>
        <end position="414"/>
    </location>
</feature>
<dbReference type="RefSeq" id="WP_111321076.1">
    <property type="nucleotide sequence ID" value="NZ_BIFX01000002.1"/>
</dbReference>
<evidence type="ECO:0000313" key="6">
    <source>
        <dbReference type="EMBL" id="PZW32748.1"/>
    </source>
</evidence>
<dbReference type="PANTHER" id="PTHR30061:SF50">
    <property type="entry name" value="MALTOSE_MALTODEXTRIN-BINDING PERIPLASMIC PROTEIN"/>
    <property type="match status" value="1"/>
</dbReference>
<keyword evidence="3" id="KW-0762">Sugar transport</keyword>
<dbReference type="GO" id="GO:0015768">
    <property type="term" value="P:maltose transport"/>
    <property type="evidence" value="ECO:0007669"/>
    <property type="project" value="TreeGrafter"/>
</dbReference>
<evidence type="ECO:0000256" key="2">
    <source>
        <dbReference type="ARBA" id="ARBA00022448"/>
    </source>
</evidence>
<keyword evidence="4 5" id="KW-0732">Signal</keyword>
<dbReference type="PRINTS" id="PR00181">
    <property type="entry name" value="MALTOSEBP"/>
</dbReference>
<accession>A0A326UAQ5</accession>
<organism evidence="6 7">
    <name type="scientific">Thermosporothrix hazakensis</name>
    <dbReference type="NCBI Taxonomy" id="644383"/>
    <lineage>
        <taxon>Bacteria</taxon>
        <taxon>Bacillati</taxon>
        <taxon>Chloroflexota</taxon>
        <taxon>Ktedonobacteria</taxon>
        <taxon>Ktedonobacterales</taxon>
        <taxon>Thermosporotrichaceae</taxon>
        <taxon>Thermosporothrix</taxon>
    </lineage>
</organism>